<reference evidence="1" key="1">
    <citation type="submission" date="2018-05" db="EMBL/GenBank/DDBJ databases">
        <authorList>
            <person name="Datahose"/>
        </authorList>
    </citation>
    <scope>NUCLEOTIDE SEQUENCE</scope>
</reference>
<keyword evidence="2" id="KW-1185">Reference proteome</keyword>
<dbReference type="GeneTree" id="ENSGT00940000177242"/>
<evidence type="ECO:0000313" key="2">
    <source>
        <dbReference type="Proteomes" id="UP000265100"/>
    </source>
</evidence>
<organism evidence="1 2">
    <name type="scientific">Astatotilapia calliptera</name>
    <name type="common">Eastern happy</name>
    <name type="synonym">Chromis callipterus</name>
    <dbReference type="NCBI Taxonomy" id="8154"/>
    <lineage>
        <taxon>Eukaryota</taxon>
        <taxon>Metazoa</taxon>
        <taxon>Chordata</taxon>
        <taxon>Craniata</taxon>
        <taxon>Vertebrata</taxon>
        <taxon>Euteleostomi</taxon>
        <taxon>Actinopterygii</taxon>
        <taxon>Neopterygii</taxon>
        <taxon>Teleostei</taxon>
        <taxon>Neoteleostei</taxon>
        <taxon>Acanthomorphata</taxon>
        <taxon>Ovalentaria</taxon>
        <taxon>Cichlomorphae</taxon>
        <taxon>Cichliformes</taxon>
        <taxon>Cichlidae</taxon>
        <taxon>African cichlids</taxon>
        <taxon>Pseudocrenilabrinae</taxon>
        <taxon>Haplochromini</taxon>
        <taxon>Astatotilapia</taxon>
    </lineage>
</organism>
<name>A0A3P8PM04_ASTCA</name>
<dbReference type="Proteomes" id="UP000265100">
    <property type="component" value="Chromosome 4"/>
</dbReference>
<dbReference type="OMA" id="HAHNYLE"/>
<accession>A0A3P8PM04</accession>
<protein>
    <submittedName>
        <fullName evidence="1">Uncharacterized protein</fullName>
    </submittedName>
</protein>
<dbReference type="Ensembl" id="ENSACLT00000018429.2">
    <property type="protein sequence ID" value="ENSACLP00000017999.2"/>
    <property type="gene ID" value="ENSACLG00000012290.2"/>
</dbReference>
<dbReference type="AlphaFoldDB" id="A0A3P8PM04"/>
<evidence type="ECO:0000313" key="1">
    <source>
        <dbReference type="Ensembl" id="ENSACLP00000017999.2"/>
    </source>
</evidence>
<reference evidence="1" key="3">
    <citation type="submission" date="2025-09" db="UniProtKB">
        <authorList>
            <consortium name="Ensembl"/>
        </authorList>
    </citation>
    <scope>IDENTIFICATION</scope>
</reference>
<sequence>SSQELVHQFIVCQYLEVSRVHSQSEGVQLTEAEKTTGEIINFADSISNCSHHGCSVLLHRGRAGAQVLPVGEVSLGLRVHCQHPGNKTKPKSGKGKCISRQQNQISFIVTSHVQVHWYSTCE</sequence>
<proteinExistence type="predicted"/>
<reference evidence="1" key="2">
    <citation type="submission" date="2025-08" db="UniProtKB">
        <authorList>
            <consortium name="Ensembl"/>
        </authorList>
    </citation>
    <scope>IDENTIFICATION</scope>
</reference>
<dbReference type="STRING" id="8154.ENSACLP00000017999"/>